<accession>A0A2S6HYR9</accession>
<protein>
    <submittedName>
        <fullName evidence="4">Mycothiol synthase</fullName>
    </submittedName>
</protein>
<dbReference type="AlphaFoldDB" id="A0A2S6HYR9"/>
<dbReference type="Pfam" id="PF00583">
    <property type="entry name" value="Acetyltransf_1"/>
    <property type="match status" value="2"/>
</dbReference>
<feature type="domain" description="N-acetyltransferase" evidence="3">
    <location>
        <begin position="27"/>
        <end position="158"/>
    </location>
</feature>
<dbReference type="CDD" id="cd04301">
    <property type="entry name" value="NAT_SF"/>
    <property type="match status" value="2"/>
</dbReference>
<gene>
    <name evidence="4" type="ORF">BXY41_101374</name>
</gene>
<dbReference type="RefSeq" id="WP_104433982.1">
    <property type="nucleotide sequence ID" value="NZ_PTJA01000001.1"/>
</dbReference>
<dbReference type="GO" id="GO:0016747">
    <property type="term" value="F:acyltransferase activity, transferring groups other than amino-acyl groups"/>
    <property type="evidence" value="ECO:0007669"/>
    <property type="project" value="InterPro"/>
</dbReference>
<evidence type="ECO:0000313" key="5">
    <source>
        <dbReference type="Proteomes" id="UP000237749"/>
    </source>
</evidence>
<sequence>MVKAIKGAYLKLKSNLDQNDYELIHMLEIQCARNDQITLKLELDYKLSDAQNRTADTLISDINEFMYFNGEELIGYMGICSFGGITQPLEITGMVHPEYRRQGIFSKLMELVVAECRKRNAEEILALCDKKSISGQGFLKKISAVYKFSEFEMYLNHKSYETLEKQQPSGITFRKAVNADASEITRQNMVYFGDDSEEENEDSEDRGILLPEEEEKRGMTIYIAEKEDRIIGKVNLQMSDGGTGGIYGLGVLPEFRGNGFGRAILTFGVEKLKDAKATEVMLQVAAENGTALNLYKSCGFQETSVMDYFELK</sequence>
<dbReference type="Proteomes" id="UP000237749">
    <property type="component" value="Unassembled WGS sequence"/>
</dbReference>
<feature type="domain" description="N-acetyltransferase" evidence="3">
    <location>
        <begin position="171"/>
        <end position="312"/>
    </location>
</feature>
<evidence type="ECO:0000256" key="1">
    <source>
        <dbReference type="ARBA" id="ARBA00022679"/>
    </source>
</evidence>
<dbReference type="InterPro" id="IPR016181">
    <property type="entry name" value="Acyl_CoA_acyltransferase"/>
</dbReference>
<reference evidence="4 5" key="1">
    <citation type="submission" date="2018-02" db="EMBL/GenBank/DDBJ databases">
        <title>Genomic Encyclopedia of Archaeal and Bacterial Type Strains, Phase II (KMG-II): from individual species to whole genera.</title>
        <authorList>
            <person name="Goeker M."/>
        </authorList>
    </citation>
    <scope>NUCLEOTIDE SEQUENCE [LARGE SCALE GENOMIC DNA]</scope>
    <source>
        <strain evidence="4 5">DSM 3808</strain>
    </source>
</reference>
<keyword evidence="2" id="KW-0012">Acyltransferase</keyword>
<dbReference type="OrthoDB" id="9813917at2"/>
<dbReference type="Gene3D" id="3.40.630.30">
    <property type="match status" value="2"/>
</dbReference>
<organism evidence="4 5">
    <name type="scientific">Lacrimispora xylanisolvens</name>
    <dbReference type="NCBI Taxonomy" id="384636"/>
    <lineage>
        <taxon>Bacteria</taxon>
        <taxon>Bacillati</taxon>
        <taxon>Bacillota</taxon>
        <taxon>Clostridia</taxon>
        <taxon>Lachnospirales</taxon>
        <taxon>Lachnospiraceae</taxon>
        <taxon>Lacrimispora</taxon>
    </lineage>
</organism>
<keyword evidence="5" id="KW-1185">Reference proteome</keyword>
<evidence type="ECO:0000256" key="2">
    <source>
        <dbReference type="ARBA" id="ARBA00023315"/>
    </source>
</evidence>
<dbReference type="SUPFAM" id="SSF55729">
    <property type="entry name" value="Acyl-CoA N-acyltransferases (Nat)"/>
    <property type="match status" value="2"/>
</dbReference>
<dbReference type="InterPro" id="IPR000182">
    <property type="entry name" value="GNAT_dom"/>
</dbReference>
<dbReference type="InterPro" id="IPR050680">
    <property type="entry name" value="YpeA/RimI_acetyltransf"/>
</dbReference>
<proteinExistence type="predicted"/>
<dbReference type="PANTHER" id="PTHR43420">
    <property type="entry name" value="ACETYLTRANSFERASE"/>
    <property type="match status" value="1"/>
</dbReference>
<comment type="caution">
    <text evidence="4">The sequence shown here is derived from an EMBL/GenBank/DDBJ whole genome shotgun (WGS) entry which is preliminary data.</text>
</comment>
<dbReference type="EMBL" id="PTJA01000001">
    <property type="protein sequence ID" value="PPK83311.1"/>
    <property type="molecule type" value="Genomic_DNA"/>
</dbReference>
<evidence type="ECO:0000259" key="3">
    <source>
        <dbReference type="PROSITE" id="PS51186"/>
    </source>
</evidence>
<evidence type="ECO:0000313" key="4">
    <source>
        <dbReference type="EMBL" id="PPK83311.1"/>
    </source>
</evidence>
<name>A0A2S6HYR9_9FIRM</name>
<dbReference type="PROSITE" id="PS51186">
    <property type="entry name" value="GNAT"/>
    <property type="match status" value="2"/>
</dbReference>
<keyword evidence="1" id="KW-0808">Transferase</keyword>